<keyword evidence="1" id="KW-0472">Membrane</keyword>
<sequence>MLVKIIIILSILIITNYLFFNKNKLFETFKKNKIIKLYELNKNQVNILDYNEIFPLKEYKFYNFNVYGPNKIDYITKYYGKDVWLKGKRDGEKETFVIKDTKPASIDKTYKGCNQKTNRCEFWTKPNYYIPPCCARNLTTLLYHLKKIFEKNNITYFIYWGTLIGSVRHGGIIPWDTDIDIFILQKDISKLLSLKKEIEAPGFKLITENSIFFRLNYSNKNKQHVDIYTANIL</sequence>
<dbReference type="PANTHER" id="PTHR13627:SF31">
    <property type="entry name" value="RIBITOL 5-PHOSPHATE TRANSFERASE FKRP"/>
    <property type="match status" value="1"/>
</dbReference>
<evidence type="ECO:0000259" key="2">
    <source>
        <dbReference type="Pfam" id="PF04991"/>
    </source>
</evidence>
<name>A0A5E8CJL7_9ZZZZ</name>
<keyword evidence="1" id="KW-0812">Transmembrane</keyword>
<feature type="transmembrane region" description="Helical" evidence="1">
    <location>
        <begin position="6"/>
        <end position="23"/>
    </location>
</feature>
<protein>
    <submittedName>
        <fullName evidence="3">LicD family</fullName>
    </submittedName>
</protein>
<evidence type="ECO:0000256" key="1">
    <source>
        <dbReference type="SAM" id="Phobius"/>
    </source>
</evidence>
<dbReference type="GO" id="GO:0009100">
    <property type="term" value="P:glycoprotein metabolic process"/>
    <property type="evidence" value="ECO:0007669"/>
    <property type="project" value="UniProtKB-ARBA"/>
</dbReference>
<reference evidence="3" key="1">
    <citation type="submission" date="2019-09" db="EMBL/GenBank/DDBJ databases">
        <authorList>
            <person name="Needham M D."/>
        </authorList>
    </citation>
    <scope>NUCLEOTIDE SEQUENCE</scope>
</reference>
<dbReference type="AlphaFoldDB" id="A0A5E8CJL7"/>
<dbReference type="InterPro" id="IPR007074">
    <property type="entry name" value="LicD/FKTN/FKRP_NTP_transf"/>
</dbReference>
<gene>
    <name evidence="3" type="ORF">CPAV1605_544</name>
</gene>
<proteinExistence type="predicted"/>
<dbReference type="PANTHER" id="PTHR13627">
    <property type="entry name" value="FUKUTIN RELATED PROTEIN"/>
    <property type="match status" value="1"/>
</dbReference>
<feature type="domain" description="LicD/FKTN/FKRP nucleotidyltransferase" evidence="2">
    <location>
        <begin position="150"/>
        <end position="199"/>
    </location>
</feature>
<dbReference type="InterPro" id="IPR052613">
    <property type="entry name" value="LicD_transferase"/>
</dbReference>
<keyword evidence="1" id="KW-1133">Transmembrane helix</keyword>
<accession>A0A5E8CJL7</accession>
<evidence type="ECO:0000313" key="3">
    <source>
        <dbReference type="EMBL" id="VVU94819.1"/>
    </source>
</evidence>
<dbReference type="EMBL" id="CABVLZ010000002">
    <property type="protein sequence ID" value="VVU94819.1"/>
    <property type="molecule type" value="Genomic_DNA"/>
</dbReference>
<organism evidence="3">
    <name type="scientific">seawater metagenome</name>
    <dbReference type="NCBI Taxonomy" id="1561972"/>
    <lineage>
        <taxon>unclassified sequences</taxon>
        <taxon>metagenomes</taxon>
        <taxon>ecological metagenomes</taxon>
    </lineage>
</organism>
<dbReference type="Pfam" id="PF04991">
    <property type="entry name" value="LicD"/>
    <property type="match status" value="1"/>
</dbReference>